<gene>
    <name evidence="1" type="ORF">MELIAE_LOCUS9</name>
</gene>
<dbReference type="AlphaFoldDB" id="A0A9P0AN34"/>
<proteinExistence type="predicted"/>
<dbReference type="EMBL" id="OV121132">
    <property type="protein sequence ID" value="CAH0545639.1"/>
    <property type="molecule type" value="Genomic_DNA"/>
</dbReference>
<evidence type="ECO:0000313" key="2">
    <source>
        <dbReference type="Proteomes" id="UP001154078"/>
    </source>
</evidence>
<evidence type="ECO:0000313" key="1">
    <source>
        <dbReference type="EMBL" id="CAH0545639.1"/>
    </source>
</evidence>
<accession>A0A9P0AN34</accession>
<protein>
    <submittedName>
        <fullName evidence="1">Uncharacterized protein</fullName>
    </submittedName>
</protein>
<name>A0A9P0AN34_BRAAE</name>
<sequence>MDQFKTTYRKDYLWPYVHPNCSLRNNEDFLKQFYQVGDQKCTCYDQKEEQEQNMVAGAGEASWSRGGPMGVLLNPTLYPENAVPKKEAEYLSPSAYLKSLKERFPEVFVCLEETPQEGFLAKFDKDRLQSTYDKDFCKNTPLPVEKKMTQNSERKLMAGFRPGYEEKSCRLTDPEKLLSKKIYIYEEEIQNFNPFEKCPHKMAPYIEKWGQMVYR</sequence>
<organism evidence="1 2">
    <name type="scientific">Brassicogethes aeneus</name>
    <name type="common">Rape pollen beetle</name>
    <name type="synonym">Meligethes aeneus</name>
    <dbReference type="NCBI Taxonomy" id="1431903"/>
    <lineage>
        <taxon>Eukaryota</taxon>
        <taxon>Metazoa</taxon>
        <taxon>Ecdysozoa</taxon>
        <taxon>Arthropoda</taxon>
        <taxon>Hexapoda</taxon>
        <taxon>Insecta</taxon>
        <taxon>Pterygota</taxon>
        <taxon>Neoptera</taxon>
        <taxon>Endopterygota</taxon>
        <taxon>Coleoptera</taxon>
        <taxon>Polyphaga</taxon>
        <taxon>Cucujiformia</taxon>
        <taxon>Nitidulidae</taxon>
        <taxon>Meligethinae</taxon>
        <taxon>Brassicogethes</taxon>
    </lineage>
</organism>
<dbReference type="OrthoDB" id="686784at2759"/>
<dbReference type="Proteomes" id="UP001154078">
    <property type="component" value="Chromosome 1"/>
</dbReference>
<keyword evidence="2" id="KW-1185">Reference proteome</keyword>
<reference evidence="1" key="1">
    <citation type="submission" date="2021-12" db="EMBL/GenBank/DDBJ databases">
        <authorList>
            <person name="King R."/>
        </authorList>
    </citation>
    <scope>NUCLEOTIDE SEQUENCE</scope>
</reference>